<dbReference type="SMART" id="SM00564">
    <property type="entry name" value="PQQ"/>
    <property type="match status" value="2"/>
</dbReference>
<dbReference type="PROSITE" id="PS51257">
    <property type="entry name" value="PROKAR_LIPOPROTEIN"/>
    <property type="match status" value="1"/>
</dbReference>
<keyword evidence="3" id="KW-1185">Reference proteome</keyword>
<feature type="signal peptide" evidence="1">
    <location>
        <begin position="1"/>
        <end position="26"/>
    </location>
</feature>
<dbReference type="RefSeq" id="WP_087135740.1">
    <property type="nucleotide sequence ID" value="NZ_FUKR01000004.1"/>
</dbReference>
<dbReference type="Gene3D" id="2.130.10.10">
    <property type="entry name" value="YVTN repeat-like/Quinoprotein amine dehydrogenase"/>
    <property type="match status" value="1"/>
</dbReference>
<gene>
    <name evidence="2" type="ORF">FM119_00515</name>
</gene>
<evidence type="ECO:0000313" key="2">
    <source>
        <dbReference type="EMBL" id="SJN16415.1"/>
    </source>
</evidence>
<dbReference type="InterPro" id="IPR015943">
    <property type="entry name" value="WD40/YVTN_repeat-like_dom_sf"/>
</dbReference>
<dbReference type="InterPro" id="IPR011044">
    <property type="entry name" value="Quino_amine_DH_bsu"/>
</dbReference>
<protein>
    <submittedName>
        <fullName evidence="2">Putative secreted protein</fullName>
    </submittedName>
</protein>
<reference evidence="3" key="1">
    <citation type="submission" date="2017-02" db="EMBL/GenBank/DDBJ databases">
        <authorList>
            <person name="Dridi B."/>
        </authorList>
    </citation>
    <scope>NUCLEOTIDE SEQUENCE [LARGE SCALE GENOMIC DNA]</scope>
    <source>
        <strain evidence="3">EB411</strain>
    </source>
</reference>
<evidence type="ECO:0000256" key="1">
    <source>
        <dbReference type="SAM" id="SignalP"/>
    </source>
</evidence>
<evidence type="ECO:0000313" key="3">
    <source>
        <dbReference type="Proteomes" id="UP000196778"/>
    </source>
</evidence>
<proteinExistence type="predicted"/>
<dbReference type="SUPFAM" id="SSF50969">
    <property type="entry name" value="YVTN repeat-like/Quinoprotein amine dehydrogenase"/>
    <property type="match status" value="1"/>
</dbReference>
<dbReference type="OrthoDB" id="3250815at2"/>
<dbReference type="AlphaFoldDB" id="A0A1R4I987"/>
<dbReference type="Proteomes" id="UP000196778">
    <property type="component" value="Unassembled WGS sequence"/>
</dbReference>
<name>A0A1R4I987_9MICO</name>
<dbReference type="InterPro" id="IPR018391">
    <property type="entry name" value="PQQ_b-propeller_rpt"/>
</dbReference>
<accession>A0A1R4I987</accession>
<dbReference type="EMBL" id="FUKR01000004">
    <property type="protein sequence ID" value="SJN16415.1"/>
    <property type="molecule type" value="Genomic_DNA"/>
</dbReference>
<sequence>MTSRTTRTLLASTALGALLLSGCSSAAQPDAASTDAAAEPGGRIALTYDGGIYVLDATSLEQLADLPLEGFNRLNPAGDGRHAMITTTEGFRALDTGSWTDDSGSAQSGEPAITDILFPAEAAGHVVRHGGRTVLFADGTGDITLFDSEALRDVDSADDVDATIVTSEHAHHGVAIELTNGTLLSTLGTSEERSGVRLLDSDHETELSRSEDCPSVHGEGTVKGEIAVFGCENGALVVEDGAFTKLDSPTDYGRIGNLYVSEESPIAFGDYNSDPDSEGYLLTELARIDTEAGTLERIELPEGVSYTWRGAARSADGDLLLLGSDGALHVVDEATGEVTASHELFGAWESPSEWQESHPGLTVLDGVAYATDTATNTVYAVDPSSGEVLATAELEGTPNELVGITG</sequence>
<feature type="chain" id="PRO_5012119492" evidence="1">
    <location>
        <begin position="27"/>
        <end position="406"/>
    </location>
</feature>
<organism evidence="2 3">
    <name type="scientific">Mycetocola reblochoni REB411</name>
    <dbReference type="NCBI Taxonomy" id="1255698"/>
    <lineage>
        <taxon>Bacteria</taxon>
        <taxon>Bacillati</taxon>
        <taxon>Actinomycetota</taxon>
        <taxon>Actinomycetes</taxon>
        <taxon>Micrococcales</taxon>
        <taxon>Microbacteriaceae</taxon>
        <taxon>Mycetocola</taxon>
    </lineage>
</organism>
<keyword evidence="1" id="KW-0732">Signal</keyword>